<dbReference type="EMBL" id="CP002131">
    <property type="protein sequence ID" value="ADL08049.1"/>
    <property type="molecule type" value="Genomic_DNA"/>
</dbReference>
<reference evidence="2 3" key="1">
    <citation type="journal article" date="2010" name="Stand. Genomic Sci.">
        <title>Complete genome sequence of Thermosediminibacter oceani type strain (JW/IW-1228P).</title>
        <authorList>
            <person name="Pitluck S."/>
            <person name="Yasawong M."/>
            <person name="Munk C."/>
            <person name="Nolan M."/>
            <person name="Lapidus A."/>
            <person name="Lucas S."/>
            <person name="Glavina Del Rio T."/>
            <person name="Tice H."/>
            <person name="Cheng J.F."/>
            <person name="Bruce D."/>
            <person name="Detter C."/>
            <person name="Tapia R."/>
            <person name="Han C."/>
            <person name="Goodwin L."/>
            <person name="Liolios K."/>
            <person name="Ivanova N."/>
            <person name="Mavromatis K."/>
            <person name="Mikhailova N."/>
            <person name="Pati A."/>
            <person name="Chen A."/>
            <person name="Palaniappan K."/>
            <person name="Land M."/>
            <person name="Hauser L."/>
            <person name="Chang Y.J."/>
            <person name="Jeffries C.D."/>
            <person name="Rohde M."/>
            <person name="Spring S."/>
            <person name="Sikorski J."/>
            <person name="Goker M."/>
            <person name="Woyke T."/>
            <person name="Bristow J."/>
            <person name="Eisen J.A."/>
            <person name="Markowitz V."/>
            <person name="Hugenholtz P."/>
            <person name="Kyrpides N.C."/>
            <person name="Klenk H.P."/>
        </authorList>
    </citation>
    <scope>NUCLEOTIDE SEQUENCE [LARGE SCALE GENOMIC DNA]</scope>
    <source>
        <strain evidence="3">ATCC BAA-1034 / DSM 16646 / JW/IW-1228P</strain>
    </source>
</reference>
<dbReference type="CDD" id="cd00093">
    <property type="entry name" value="HTH_XRE"/>
    <property type="match status" value="1"/>
</dbReference>
<gene>
    <name evidence="2" type="ordered locus">Toce_1294</name>
</gene>
<proteinExistence type="predicted"/>
<dbReference type="OrthoDB" id="2113033at2"/>
<dbReference type="GO" id="GO:0003677">
    <property type="term" value="F:DNA binding"/>
    <property type="evidence" value="ECO:0007669"/>
    <property type="project" value="InterPro"/>
</dbReference>
<dbReference type="AlphaFoldDB" id="D9S3S2"/>
<organism evidence="2 3">
    <name type="scientific">Thermosediminibacter oceani (strain ATCC BAA-1034 / DSM 16646 / JW/IW-1228P)</name>
    <dbReference type="NCBI Taxonomy" id="555079"/>
    <lineage>
        <taxon>Bacteria</taxon>
        <taxon>Bacillati</taxon>
        <taxon>Bacillota</taxon>
        <taxon>Clostridia</taxon>
        <taxon>Thermosediminibacterales</taxon>
        <taxon>Thermosediminibacteraceae</taxon>
        <taxon>Thermosediminibacter</taxon>
    </lineage>
</organism>
<dbReference type="InterPro" id="IPR010982">
    <property type="entry name" value="Lambda_DNA-bd_dom_sf"/>
</dbReference>
<dbReference type="RefSeq" id="WP_013276085.1">
    <property type="nucleotide sequence ID" value="NC_014377.1"/>
</dbReference>
<dbReference type="Pfam" id="PF01381">
    <property type="entry name" value="HTH_3"/>
    <property type="match status" value="1"/>
</dbReference>
<dbReference type="InterPro" id="IPR001387">
    <property type="entry name" value="Cro/C1-type_HTH"/>
</dbReference>
<dbReference type="Gene3D" id="1.10.260.40">
    <property type="entry name" value="lambda repressor-like DNA-binding domains"/>
    <property type="match status" value="1"/>
</dbReference>
<dbReference type="Proteomes" id="UP000000272">
    <property type="component" value="Chromosome"/>
</dbReference>
<keyword evidence="3" id="KW-1185">Reference proteome</keyword>
<feature type="domain" description="HTH cro/C1-type" evidence="1">
    <location>
        <begin position="10"/>
        <end position="46"/>
    </location>
</feature>
<dbReference type="KEGG" id="toc:Toce_1294"/>
<protein>
    <recommendedName>
        <fullName evidence="1">HTH cro/C1-type domain-containing protein</fullName>
    </recommendedName>
</protein>
<evidence type="ECO:0000259" key="1">
    <source>
        <dbReference type="PROSITE" id="PS50943"/>
    </source>
</evidence>
<dbReference type="HOGENOM" id="CLU_201604_1_0_9"/>
<dbReference type="STRING" id="555079.Toce_1294"/>
<name>D9S3S2_THEOJ</name>
<dbReference type="PROSITE" id="PS50943">
    <property type="entry name" value="HTH_CROC1"/>
    <property type="match status" value="1"/>
</dbReference>
<dbReference type="eggNOG" id="COG1396">
    <property type="taxonomic scope" value="Bacteria"/>
</dbReference>
<accession>D9S3S2</accession>
<evidence type="ECO:0000313" key="3">
    <source>
        <dbReference type="Proteomes" id="UP000000272"/>
    </source>
</evidence>
<evidence type="ECO:0000313" key="2">
    <source>
        <dbReference type="EMBL" id="ADL08049.1"/>
    </source>
</evidence>
<dbReference type="SUPFAM" id="SSF47413">
    <property type="entry name" value="lambda repressor-like DNA-binding domains"/>
    <property type="match status" value="1"/>
</dbReference>
<sequence length="63" mass="7063">MNVKDLFIMARKKKNITLQEIANSIGCSVSLLSMWERDKCNISPEKEIAYKQYILQGGEGGNG</sequence>